<name>A0AAD4YXI6_PRUDU</name>
<sequence>MTSAPKRGLELGPTLPSGQPREKDIVADRLASWSHNLDMDLYMLDEATDWLGFVSVDDLLGLSKPRMIYVV</sequence>
<protein>
    <submittedName>
        <fullName evidence="2">Uncharacterized protein</fullName>
    </submittedName>
</protein>
<evidence type="ECO:0000313" key="3">
    <source>
        <dbReference type="Proteomes" id="UP001054821"/>
    </source>
</evidence>
<keyword evidence="3" id="KW-1185">Reference proteome</keyword>
<accession>A0AAD4YXI6</accession>
<reference evidence="2 3" key="1">
    <citation type="journal article" date="2022" name="G3 (Bethesda)">
        <title>Whole-genome sequence and methylome profiling of the almond [Prunus dulcis (Mill.) D.A. Webb] cultivar 'Nonpareil'.</title>
        <authorList>
            <person name="D'Amico-Willman K.M."/>
            <person name="Ouma W.Z."/>
            <person name="Meulia T."/>
            <person name="Sideli G.M."/>
            <person name="Gradziel T.M."/>
            <person name="Fresnedo-Ramirez J."/>
        </authorList>
    </citation>
    <scope>NUCLEOTIDE SEQUENCE [LARGE SCALE GENOMIC DNA]</scope>
    <source>
        <strain evidence="2">Clone GOH B32 T37-40</strain>
    </source>
</reference>
<dbReference type="Proteomes" id="UP001054821">
    <property type="component" value="Chromosome 6"/>
</dbReference>
<comment type="caution">
    <text evidence="2">The sequence shown here is derived from an EMBL/GenBank/DDBJ whole genome shotgun (WGS) entry which is preliminary data.</text>
</comment>
<evidence type="ECO:0000256" key="1">
    <source>
        <dbReference type="SAM" id="MobiDB-lite"/>
    </source>
</evidence>
<feature type="region of interest" description="Disordered" evidence="1">
    <location>
        <begin position="1"/>
        <end position="21"/>
    </location>
</feature>
<dbReference type="AlphaFoldDB" id="A0AAD4YXI6"/>
<dbReference type="EMBL" id="JAJFAZ020000006">
    <property type="protein sequence ID" value="KAI5325146.1"/>
    <property type="molecule type" value="Genomic_DNA"/>
</dbReference>
<proteinExistence type="predicted"/>
<organism evidence="2 3">
    <name type="scientific">Prunus dulcis</name>
    <name type="common">Almond</name>
    <name type="synonym">Amygdalus dulcis</name>
    <dbReference type="NCBI Taxonomy" id="3755"/>
    <lineage>
        <taxon>Eukaryota</taxon>
        <taxon>Viridiplantae</taxon>
        <taxon>Streptophyta</taxon>
        <taxon>Embryophyta</taxon>
        <taxon>Tracheophyta</taxon>
        <taxon>Spermatophyta</taxon>
        <taxon>Magnoliopsida</taxon>
        <taxon>eudicotyledons</taxon>
        <taxon>Gunneridae</taxon>
        <taxon>Pentapetalae</taxon>
        <taxon>rosids</taxon>
        <taxon>fabids</taxon>
        <taxon>Rosales</taxon>
        <taxon>Rosaceae</taxon>
        <taxon>Amygdaloideae</taxon>
        <taxon>Amygdaleae</taxon>
        <taxon>Prunus</taxon>
    </lineage>
</organism>
<gene>
    <name evidence="2" type="ORF">L3X38_034220</name>
</gene>
<evidence type="ECO:0000313" key="2">
    <source>
        <dbReference type="EMBL" id="KAI5325146.1"/>
    </source>
</evidence>